<reference evidence="4" key="1">
    <citation type="submission" date="2021-02" db="EMBL/GenBank/DDBJ databases">
        <title>Genome sequence of Rhodospirillales sp. strain TMPK1 isolated from soil.</title>
        <authorList>
            <person name="Nakai R."/>
            <person name="Kusada H."/>
            <person name="Tamaki H."/>
        </authorList>
    </citation>
    <scope>NUCLEOTIDE SEQUENCE</scope>
    <source>
        <strain evidence="4">TMPK1</strain>
    </source>
</reference>
<dbReference type="GO" id="GO:0004602">
    <property type="term" value="F:glutathione peroxidase activity"/>
    <property type="evidence" value="ECO:0007669"/>
    <property type="project" value="TreeGrafter"/>
</dbReference>
<dbReference type="GO" id="GO:0018845">
    <property type="term" value="F:2-hydroxychromene-2-carboxylate isomerase activity"/>
    <property type="evidence" value="ECO:0007669"/>
    <property type="project" value="UniProtKB-UniRule"/>
</dbReference>
<comment type="similarity">
    <text evidence="1">Belongs to the GST superfamily. NadH family.</text>
</comment>
<dbReference type="GO" id="GO:0006749">
    <property type="term" value="P:glutathione metabolic process"/>
    <property type="evidence" value="ECO:0007669"/>
    <property type="project" value="TreeGrafter"/>
</dbReference>
<evidence type="ECO:0000313" key="4">
    <source>
        <dbReference type="EMBL" id="GIL37849.1"/>
    </source>
</evidence>
<dbReference type="PANTHER" id="PTHR42943:SF2">
    <property type="entry name" value="GLUTATHIONE S-TRANSFERASE KAPPA 1"/>
    <property type="match status" value="1"/>
</dbReference>
<dbReference type="Pfam" id="PF01323">
    <property type="entry name" value="DSBA"/>
    <property type="match status" value="1"/>
</dbReference>
<dbReference type="InterPro" id="IPR014440">
    <property type="entry name" value="HCCAis_GSTk"/>
</dbReference>
<dbReference type="PANTHER" id="PTHR42943">
    <property type="entry name" value="GLUTATHIONE S-TRANSFERASE KAPPA"/>
    <property type="match status" value="1"/>
</dbReference>
<dbReference type="SUPFAM" id="SSF52833">
    <property type="entry name" value="Thioredoxin-like"/>
    <property type="match status" value="1"/>
</dbReference>
<dbReference type="InterPro" id="IPR001853">
    <property type="entry name" value="DSBA-like_thioredoxin_dom"/>
</dbReference>
<accession>A0A8S8X8L7</accession>
<dbReference type="InterPro" id="IPR044087">
    <property type="entry name" value="NahD-like"/>
</dbReference>
<keyword evidence="1 4" id="KW-0413">Isomerase</keyword>
<evidence type="ECO:0000259" key="3">
    <source>
        <dbReference type="Pfam" id="PF01323"/>
    </source>
</evidence>
<proteinExistence type="inferred from homology"/>
<dbReference type="PIRSF" id="PIRSF006386">
    <property type="entry name" value="HCCAis_GSTk"/>
    <property type="match status" value="1"/>
</dbReference>
<dbReference type="GO" id="GO:0004364">
    <property type="term" value="F:glutathione transferase activity"/>
    <property type="evidence" value="ECO:0007669"/>
    <property type="project" value="TreeGrafter"/>
</dbReference>
<dbReference type="EC" id="5.99.1.4" evidence="1"/>
<name>A0A8S8X8L7_9PROT</name>
<comment type="caution">
    <text evidence="4">The sequence shown here is derived from an EMBL/GenBank/DDBJ whole genome shotgun (WGS) entry which is preliminary data.</text>
</comment>
<dbReference type="Gene3D" id="3.40.30.10">
    <property type="entry name" value="Glutaredoxin"/>
    <property type="match status" value="1"/>
</dbReference>
<organism evidence="4 5">
    <name type="scientific">Roseiterribacter gracilis</name>
    <dbReference type="NCBI Taxonomy" id="2812848"/>
    <lineage>
        <taxon>Bacteria</taxon>
        <taxon>Pseudomonadati</taxon>
        <taxon>Pseudomonadota</taxon>
        <taxon>Alphaproteobacteria</taxon>
        <taxon>Rhodospirillales</taxon>
        <taxon>Roseiterribacteraceae</taxon>
        <taxon>Roseiterribacter</taxon>
    </lineage>
</organism>
<feature type="active site" description="Nucleophile" evidence="2">
    <location>
        <position position="14"/>
    </location>
</feature>
<dbReference type="CDD" id="cd03022">
    <property type="entry name" value="DsbA_HCCA_Iso"/>
    <property type="match status" value="1"/>
</dbReference>
<dbReference type="InterPro" id="IPR036249">
    <property type="entry name" value="Thioredoxin-like_sf"/>
</dbReference>
<dbReference type="Proteomes" id="UP000681075">
    <property type="component" value="Unassembled WGS sequence"/>
</dbReference>
<keyword evidence="5" id="KW-1185">Reference proteome</keyword>
<dbReference type="RefSeq" id="WP_420240745.1">
    <property type="nucleotide sequence ID" value="NZ_BOPV01000001.1"/>
</dbReference>
<evidence type="ECO:0000256" key="2">
    <source>
        <dbReference type="PIRSR" id="PIRSR006386-1"/>
    </source>
</evidence>
<dbReference type="EMBL" id="BOPV01000001">
    <property type="protein sequence ID" value="GIL37849.1"/>
    <property type="molecule type" value="Genomic_DNA"/>
</dbReference>
<evidence type="ECO:0000256" key="1">
    <source>
        <dbReference type="PIRNR" id="PIRNR006386"/>
    </source>
</evidence>
<dbReference type="InterPro" id="IPR051924">
    <property type="entry name" value="GST_Kappa/NadH"/>
</dbReference>
<dbReference type="AlphaFoldDB" id="A0A8S8X8L7"/>
<sequence>MTAAPIDFYFDYSSPAGYVASTRIDAIAATYGRDVNWRPVLLGPIFKVTGAAPLLGVPLKGKYAKHDFMRTARLNGVEMRFPSSFPFSSVAAARAHYWLSDRDRRAAVRFTQAVLHAVWVDDRDISAISTVLAIAGQLGHDEAELEAALSSQAVKDRLKSEVDAAMERGVFGSPYVIVDDEPFWGADRLGQIEKWLQTGGW</sequence>
<comment type="catalytic activity">
    <reaction evidence="1">
        <text>2-hydroxychromene-2-carboxylate = (3E)-4-(2-hydroxyphenyl)-2-oxobut-3-enoate</text>
        <dbReference type="Rhea" id="RHEA:27401"/>
        <dbReference type="ChEBI" id="CHEBI:59350"/>
        <dbReference type="ChEBI" id="CHEBI:59353"/>
        <dbReference type="EC" id="5.99.1.4"/>
    </reaction>
</comment>
<gene>
    <name evidence="4" type="ORF">TMPK1_00860</name>
</gene>
<dbReference type="GO" id="GO:1901170">
    <property type="term" value="P:naphthalene catabolic process"/>
    <property type="evidence" value="ECO:0007669"/>
    <property type="project" value="InterPro"/>
</dbReference>
<protein>
    <recommendedName>
        <fullName evidence="1">2-hydroxychromene-2-carboxylate isomerase</fullName>
        <ecNumber evidence="1">5.99.1.4</ecNumber>
    </recommendedName>
</protein>
<evidence type="ECO:0000313" key="5">
    <source>
        <dbReference type="Proteomes" id="UP000681075"/>
    </source>
</evidence>
<feature type="domain" description="DSBA-like thioredoxin" evidence="3">
    <location>
        <begin position="6"/>
        <end position="196"/>
    </location>
</feature>